<dbReference type="Proteomes" id="UP000324222">
    <property type="component" value="Unassembled WGS sequence"/>
</dbReference>
<name>A0A5B7FX24_PORTR</name>
<gene>
    <name evidence="1" type="ORF">E2C01_043572</name>
</gene>
<comment type="caution">
    <text evidence="1">The sequence shown here is derived from an EMBL/GenBank/DDBJ whole genome shotgun (WGS) entry which is preliminary data.</text>
</comment>
<reference evidence="1 2" key="1">
    <citation type="submission" date="2019-05" db="EMBL/GenBank/DDBJ databases">
        <title>Another draft genome of Portunus trituberculatus and its Hox gene families provides insights of decapod evolution.</title>
        <authorList>
            <person name="Jeong J.-H."/>
            <person name="Song I."/>
            <person name="Kim S."/>
            <person name="Choi T."/>
            <person name="Kim D."/>
            <person name="Ryu S."/>
            <person name="Kim W."/>
        </authorList>
    </citation>
    <scope>NUCLEOTIDE SEQUENCE [LARGE SCALE GENOMIC DNA]</scope>
    <source>
        <tissue evidence="1">Muscle</tissue>
    </source>
</reference>
<evidence type="ECO:0000313" key="2">
    <source>
        <dbReference type="Proteomes" id="UP000324222"/>
    </source>
</evidence>
<dbReference type="EMBL" id="VSRR010009076">
    <property type="protein sequence ID" value="MPC49759.1"/>
    <property type="molecule type" value="Genomic_DNA"/>
</dbReference>
<protein>
    <submittedName>
        <fullName evidence="1">Uncharacterized protein</fullName>
    </submittedName>
</protein>
<proteinExistence type="predicted"/>
<accession>A0A5B7FX24</accession>
<organism evidence="1 2">
    <name type="scientific">Portunus trituberculatus</name>
    <name type="common">Swimming crab</name>
    <name type="synonym">Neptunus trituberculatus</name>
    <dbReference type="NCBI Taxonomy" id="210409"/>
    <lineage>
        <taxon>Eukaryota</taxon>
        <taxon>Metazoa</taxon>
        <taxon>Ecdysozoa</taxon>
        <taxon>Arthropoda</taxon>
        <taxon>Crustacea</taxon>
        <taxon>Multicrustacea</taxon>
        <taxon>Malacostraca</taxon>
        <taxon>Eumalacostraca</taxon>
        <taxon>Eucarida</taxon>
        <taxon>Decapoda</taxon>
        <taxon>Pleocyemata</taxon>
        <taxon>Brachyura</taxon>
        <taxon>Eubrachyura</taxon>
        <taxon>Portunoidea</taxon>
        <taxon>Portunidae</taxon>
        <taxon>Portuninae</taxon>
        <taxon>Portunus</taxon>
    </lineage>
</organism>
<evidence type="ECO:0000313" key="1">
    <source>
        <dbReference type="EMBL" id="MPC49759.1"/>
    </source>
</evidence>
<keyword evidence="2" id="KW-1185">Reference proteome</keyword>
<dbReference type="AlphaFoldDB" id="A0A5B7FX24"/>
<sequence length="116" mass="12439">MGRGGARRINVTHAFATYPWVLAWAGLGREKVRPAGTAGKRRTLIHLVIREAELTDSEQWWRGGGMRECLSESVTHPASTTDAEVLGWLAHSGRLACGTVLAGTGLAGYAGRTILI</sequence>